<protein>
    <recommendedName>
        <fullName evidence="4">CCHC-type domain-containing protein</fullName>
    </recommendedName>
</protein>
<dbReference type="Proteomes" id="UP000184255">
    <property type="component" value="Unassembled WGS sequence"/>
</dbReference>
<name>A0A1L7TYP2_FUSMA</name>
<dbReference type="VEuPathDB" id="FungiDB:FMAN_09928"/>
<dbReference type="AlphaFoldDB" id="A0A1L7TYP2"/>
<feature type="region of interest" description="Disordered" evidence="1">
    <location>
        <begin position="1"/>
        <end position="69"/>
    </location>
</feature>
<evidence type="ECO:0000256" key="1">
    <source>
        <dbReference type="SAM" id="MobiDB-lite"/>
    </source>
</evidence>
<organism evidence="2 3">
    <name type="scientific">Fusarium mangiferae</name>
    <name type="common">Mango malformation disease fungus</name>
    <dbReference type="NCBI Taxonomy" id="192010"/>
    <lineage>
        <taxon>Eukaryota</taxon>
        <taxon>Fungi</taxon>
        <taxon>Dikarya</taxon>
        <taxon>Ascomycota</taxon>
        <taxon>Pezizomycotina</taxon>
        <taxon>Sordariomycetes</taxon>
        <taxon>Hypocreomycetidae</taxon>
        <taxon>Hypocreales</taxon>
        <taxon>Nectriaceae</taxon>
        <taxon>Fusarium</taxon>
        <taxon>Fusarium fujikuroi species complex</taxon>
    </lineage>
</organism>
<proteinExistence type="predicted"/>
<keyword evidence="3" id="KW-1185">Reference proteome</keyword>
<gene>
    <name evidence="2" type="ORF">FMAN_09928</name>
</gene>
<evidence type="ECO:0000313" key="3">
    <source>
        <dbReference type="Proteomes" id="UP000184255"/>
    </source>
</evidence>
<evidence type="ECO:0000313" key="2">
    <source>
        <dbReference type="EMBL" id="CVL00507.1"/>
    </source>
</evidence>
<dbReference type="EMBL" id="FCQH01000011">
    <property type="protein sequence ID" value="CVL00507.1"/>
    <property type="molecule type" value="Genomic_DNA"/>
</dbReference>
<comment type="caution">
    <text evidence="2">The sequence shown here is derived from an EMBL/GenBank/DDBJ whole genome shotgun (WGS) entry which is preliminary data.</text>
</comment>
<feature type="compositionally biased region" description="Basic and acidic residues" evidence="1">
    <location>
        <begin position="39"/>
        <end position="69"/>
    </location>
</feature>
<accession>A0A1L7TYP2</accession>
<reference evidence="3" key="1">
    <citation type="journal article" date="2016" name="Genome Biol. Evol.">
        <title>Comparative 'omics' of the Fusarium fujikuroi species complex highlights differences in genetic potential and metabolite synthesis.</title>
        <authorList>
            <person name="Niehaus E.-M."/>
            <person name="Muensterkoetter M."/>
            <person name="Proctor R.H."/>
            <person name="Brown D.W."/>
            <person name="Sharon A."/>
            <person name="Idan Y."/>
            <person name="Oren-Young L."/>
            <person name="Sieber C.M."/>
            <person name="Novak O."/>
            <person name="Pencik A."/>
            <person name="Tarkowska D."/>
            <person name="Hromadova K."/>
            <person name="Freeman S."/>
            <person name="Maymon M."/>
            <person name="Elazar M."/>
            <person name="Youssef S.A."/>
            <person name="El-Shabrawy E.S.M."/>
            <person name="Shalaby A.B.A."/>
            <person name="Houterman P."/>
            <person name="Brock N.L."/>
            <person name="Burkhardt I."/>
            <person name="Tsavkelova E.A."/>
            <person name="Dickschat J.S."/>
            <person name="Galuszka P."/>
            <person name="Gueldener U."/>
            <person name="Tudzynski B."/>
        </authorList>
    </citation>
    <scope>NUCLEOTIDE SEQUENCE [LARGE SCALE GENOMIC DNA]</scope>
    <source>
        <strain evidence="3">MRC7560</strain>
    </source>
</reference>
<dbReference type="GO" id="GO:0008270">
    <property type="term" value="F:zinc ion binding"/>
    <property type="evidence" value="ECO:0007669"/>
    <property type="project" value="InterPro"/>
</dbReference>
<sequence>MSDIPAPEKQAHQQRASGSGRGNIGPHRSQDTTNNTARLSERYGVEKSQRDYHIGDRNRERCPKPNRAAEARSKKIAYEILMSENNARPRRPVLSRPLAERTTKAGIFKPCANCKGQGHQLADCITTVHGYIKACIFCDNDSHRTDECESFKRLSLAEKVKLLVTDRAGKPALALWWTPLYEFLEAKETQDIPLPTGFPWTAKFAIEVFQGKRGKPVKTFQTEFDATQDPKALPVDMTVRSLPDVWSYYWFHEGRRFPLRAHIPRP</sequence>
<dbReference type="SUPFAM" id="SSF57756">
    <property type="entry name" value="Retrovirus zinc finger-like domains"/>
    <property type="match status" value="1"/>
</dbReference>
<dbReference type="GeneID" id="65089185"/>
<dbReference type="InterPro" id="IPR036875">
    <property type="entry name" value="Znf_CCHC_sf"/>
</dbReference>
<evidence type="ECO:0008006" key="4">
    <source>
        <dbReference type="Google" id="ProtNLM"/>
    </source>
</evidence>
<dbReference type="RefSeq" id="XP_041686414.1">
    <property type="nucleotide sequence ID" value="XM_041820544.1"/>
</dbReference>
<dbReference type="GO" id="GO:0003676">
    <property type="term" value="F:nucleic acid binding"/>
    <property type="evidence" value="ECO:0007669"/>
    <property type="project" value="InterPro"/>
</dbReference>